<dbReference type="AlphaFoldDB" id="A0A284VIV3"/>
<dbReference type="OrthoDB" id="379749at2157"/>
<accession>A0A284VIV3</accession>
<feature type="transmembrane region" description="Helical" evidence="1">
    <location>
        <begin position="26"/>
        <end position="43"/>
    </location>
</feature>
<reference evidence="3" key="1">
    <citation type="submission" date="2017-06" db="EMBL/GenBank/DDBJ databases">
        <authorList>
            <person name="Cremers G."/>
        </authorList>
    </citation>
    <scope>NUCLEOTIDE SEQUENCE [LARGE SCALE GENOMIC DNA]</scope>
</reference>
<organism evidence="2 3">
    <name type="scientific">Candidatus Methanoperedens nitratireducens</name>
    <dbReference type="NCBI Taxonomy" id="1392998"/>
    <lineage>
        <taxon>Archaea</taxon>
        <taxon>Methanobacteriati</taxon>
        <taxon>Methanobacteriota</taxon>
        <taxon>Stenosarchaea group</taxon>
        <taxon>Methanomicrobia</taxon>
        <taxon>Methanosarcinales</taxon>
        <taxon>ANME-2 cluster</taxon>
        <taxon>Candidatus Methanoperedentaceae</taxon>
        <taxon>Candidatus Methanoperedens</taxon>
    </lineage>
</organism>
<keyword evidence="1" id="KW-1133">Transmembrane helix</keyword>
<sequence>MPDWPIHIIVPLLALLIVGRKDDKKYILLLLPLAILPDFDSFVSQHRALLHNIFLPVIFLLFGLVIKQKRAIFIIAAVYLASHVFMDMFGGGVVLFYPLYNKMVFVDATLSLSLSNELIWVFDYGFKGYTNDWVTANGYISDSIGTAALIFVLLAGVYTVFRNRKS</sequence>
<keyword evidence="1" id="KW-0812">Transmembrane</keyword>
<dbReference type="RefSeq" id="WP_096203593.1">
    <property type="nucleotide sequence ID" value="NZ_FZMP01000012.1"/>
</dbReference>
<name>A0A284VIV3_9EURY</name>
<evidence type="ECO:0000313" key="3">
    <source>
        <dbReference type="Proteomes" id="UP000218615"/>
    </source>
</evidence>
<evidence type="ECO:0000256" key="1">
    <source>
        <dbReference type="SAM" id="Phobius"/>
    </source>
</evidence>
<feature type="transmembrane region" description="Helical" evidence="1">
    <location>
        <begin position="139"/>
        <end position="161"/>
    </location>
</feature>
<evidence type="ECO:0008006" key="4">
    <source>
        <dbReference type="Google" id="ProtNLM"/>
    </source>
</evidence>
<protein>
    <recommendedName>
        <fullName evidence="4">Membrane-bound metal-dependent hydrolase</fullName>
    </recommendedName>
</protein>
<dbReference type="EMBL" id="FZMP01000012">
    <property type="protein sequence ID" value="SNQ59180.1"/>
    <property type="molecule type" value="Genomic_DNA"/>
</dbReference>
<gene>
    <name evidence="2" type="ORF">MNV_1090013</name>
</gene>
<keyword evidence="3" id="KW-1185">Reference proteome</keyword>
<feature type="transmembrane region" description="Helical" evidence="1">
    <location>
        <begin position="73"/>
        <end position="100"/>
    </location>
</feature>
<proteinExistence type="predicted"/>
<feature type="transmembrane region" description="Helical" evidence="1">
    <location>
        <begin position="49"/>
        <end position="66"/>
    </location>
</feature>
<keyword evidence="1" id="KW-0472">Membrane</keyword>
<dbReference type="Proteomes" id="UP000218615">
    <property type="component" value="Unassembled WGS sequence"/>
</dbReference>
<evidence type="ECO:0000313" key="2">
    <source>
        <dbReference type="EMBL" id="SNQ59180.1"/>
    </source>
</evidence>